<protein>
    <recommendedName>
        <fullName evidence="2">FIST C-domain domain-containing protein</fullName>
    </recommendedName>
</protein>
<name>A0A7S0Q2C9_9EUKA</name>
<evidence type="ECO:0008006" key="2">
    <source>
        <dbReference type="Google" id="ProtNLM"/>
    </source>
</evidence>
<gene>
    <name evidence="1" type="ORF">CPEL01642_LOCUS8616</name>
</gene>
<sequence>MLGPYTPTAKTARVTKAEGRKVFEIDGAPALEWVVGWLGEAVSKEAKEGGLVLPQTADKPICAKRGGQFIPAHLASLHPDDKSIEFFIPMSVGEELVVMDAGTGPSTGYASTLAAAYDVALAAGGLTAPKAGVLLFCGGMSIAVGDNLKAGLSDKTFCSKVAGLPLLGMTVFGEQAVMPLPVGNVHCNLSIGMLLFE</sequence>
<reference evidence="1" key="1">
    <citation type="submission" date="2021-01" db="EMBL/GenBank/DDBJ databases">
        <authorList>
            <person name="Corre E."/>
            <person name="Pelletier E."/>
            <person name="Niang G."/>
            <person name="Scheremetjew M."/>
            <person name="Finn R."/>
            <person name="Kale V."/>
            <person name="Holt S."/>
            <person name="Cochrane G."/>
            <person name="Meng A."/>
            <person name="Brown T."/>
            <person name="Cohen L."/>
        </authorList>
    </citation>
    <scope>NUCLEOTIDE SEQUENCE</scope>
    <source>
        <strain evidence="1">PLY182g</strain>
    </source>
</reference>
<dbReference type="AlphaFoldDB" id="A0A7S0Q2C9"/>
<dbReference type="EMBL" id="HBEY01017833">
    <property type="protein sequence ID" value="CAD8605281.1"/>
    <property type="molecule type" value="Transcribed_RNA"/>
</dbReference>
<organism evidence="1">
    <name type="scientific">Coccolithus braarudii</name>
    <dbReference type="NCBI Taxonomy" id="221442"/>
    <lineage>
        <taxon>Eukaryota</taxon>
        <taxon>Haptista</taxon>
        <taxon>Haptophyta</taxon>
        <taxon>Prymnesiophyceae</taxon>
        <taxon>Coccolithales</taxon>
        <taxon>Coccolithaceae</taxon>
        <taxon>Coccolithus</taxon>
    </lineage>
</organism>
<accession>A0A7S0Q2C9</accession>
<proteinExistence type="predicted"/>
<evidence type="ECO:0000313" key="1">
    <source>
        <dbReference type="EMBL" id="CAD8605281.1"/>
    </source>
</evidence>